<proteinExistence type="predicted"/>
<protein>
    <submittedName>
        <fullName evidence="1">Uncharacterized protein</fullName>
    </submittedName>
</protein>
<dbReference type="Proteomes" id="UP000181962">
    <property type="component" value="Chromosome"/>
</dbReference>
<evidence type="ECO:0000313" key="1">
    <source>
        <dbReference type="EMBL" id="APG11401.1"/>
    </source>
</evidence>
<name>A0A1L3FDQ3_BRAJP</name>
<dbReference type="AlphaFoldDB" id="A0A1L3FDQ3"/>
<reference evidence="1 2" key="1">
    <citation type="submission" date="2016-11" db="EMBL/GenBank/DDBJ databases">
        <title>Complete Genome Sequence of Bradyrhizobium sp. strain J5, an isolated from soybean nodule in Hokkaido.</title>
        <authorList>
            <person name="Kanehara K."/>
        </authorList>
    </citation>
    <scope>NUCLEOTIDE SEQUENCE [LARGE SCALE GENOMIC DNA]</scope>
    <source>
        <strain evidence="1 2">J5</strain>
    </source>
</reference>
<organism evidence="1 2">
    <name type="scientific">Bradyrhizobium japonicum</name>
    <dbReference type="NCBI Taxonomy" id="375"/>
    <lineage>
        <taxon>Bacteria</taxon>
        <taxon>Pseudomonadati</taxon>
        <taxon>Pseudomonadota</taxon>
        <taxon>Alphaproteobacteria</taxon>
        <taxon>Hyphomicrobiales</taxon>
        <taxon>Nitrobacteraceae</taxon>
        <taxon>Bradyrhizobium</taxon>
    </lineage>
</organism>
<dbReference type="RefSeq" id="WP_071913135.1">
    <property type="nucleotide sequence ID" value="NZ_CP017637.1"/>
</dbReference>
<gene>
    <name evidence="1" type="ORF">BKD09_24000</name>
</gene>
<dbReference type="EMBL" id="CP017637">
    <property type="protein sequence ID" value="APG11401.1"/>
    <property type="molecule type" value="Genomic_DNA"/>
</dbReference>
<accession>A0A1L3FDQ3</accession>
<sequence length="132" mass="14733">MGSEEDETESMAIGFLQSQKVNWAAGYIERGRRFGAMTDEAVRGQWLASMKAMGDDATDKSARDWNNDAEAELTLRKLDPPFAAGNDDVNRFLAASKKRVDELMADPVERERIENSLIEDLKAFGEGTERSN</sequence>
<evidence type="ECO:0000313" key="2">
    <source>
        <dbReference type="Proteomes" id="UP000181962"/>
    </source>
</evidence>